<name>A0A6J6CG97_9ZZZZ</name>
<dbReference type="EMBL" id="CAEZSR010000027">
    <property type="protein sequence ID" value="CAB4550570.1"/>
    <property type="molecule type" value="Genomic_DNA"/>
</dbReference>
<proteinExistence type="predicted"/>
<feature type="region of interest" description="Disordered" evidence="1">
    <location>
        <begin position="147"/>
        <end position="258"/>
    </location>
</feature>
<feature type="region of interest" description="Disordered" evidence="1">
    <location>
        <begin position="1"/>
        <end position="20"/>
    </location>
</feature>
<dbReference type="AlphaFoldDB" id="A0A6J6CG97"/>
<gene>
    <name evidence="2" type="ORF">UFOPK1493_01023</name>
</gene>
<reference evidence="2" key="1">
    <citation type="submission" date="2020-05" db="EMBL/GenBank/DDBJ databases">
        <authorList>
            <person name="Chiriac C."/>
            <person name="Salcher M."/>
            <person name="Ghai R."/>
            <person name="Kavagutti S V."/>
        </authorList>
    </citation>
    <scope>NUCLEOTIDE SEQUENCE</scope>
</reference>
<evidence type="ECO:0000256" key="1">
    <source>
        <dbReference type="SAM" id="MobiDB-lite"/>
    </source>
</evidence>
<protein>
    <submittedName>
        <fullName evidence="2">Unannotated protein</fullName>
    </submittedName>
</protein>
<accession>A0A6J6CG97</accession>
<evidence type="ECO:0000313" key="2">
    <source>
        <dbReference type="EMBL" id="CAB4550570.1"/>
    </source>
</evidence>
<organism evidence="2">
    <name type="scientific">freshwater metagenome</name>
    <dbReference type="NCBI Taxonomy" id="449393"/>
    <lineage>
        <taxon>unclassified sequences</taxon>
        <taxon>metagenomes</taxon>
        <taxon>ecological metagenomes</taxon>
    </lineage>
</organism>
<sequence>MHQPGAVRGIEAPTRVEPDHHHLRRAELATAVAKVAQAATGEVLAHREVHPSTSPGGLADVEHLGEVRMAGTDRVVHRRDEPLVEPGSGAQVGMHDLEGDPPVGEGVDRLEQGQVGRTAPPAEQAVATGEDPLTLRTLGRAGGIAERAEFGAPAGRSLVAHRNRDATRRPRRPSRARSTQVRSTGVDRGRPASTSGDRSVGRDARKPTRAGSSRSRGRPSRWNPPTGTRDWRRVERRCTARTARPSSRPGGSRPGGSR</sequence>
<feature type="compositionally biased region" description="Basic and acidic residues" evidence="1">
    <location>
        <begin position="229"/>
        <end position="238"/>
    </location>
</feature>